<dbReference type="PANTHER" id="PTHR46586">
    <property type="entry name" value="ANKYRIN REPEAT-CONTAINING PROTEIN"/>
    <property type="match status" value="1"/>
</dbReference>
<dbReference type="Gene3D" id="1.25.40.20">
    <property type="entry name" value="Ankyrin repeat-containing domain"/>
    <property type="match status" value="1"/>
</dbReference>
<organism evidence="1">
    <name type="scientific">viral metagenome</name>
    <dbReference type="NCBI Taxonomy" id="1070528"/>
    <lineage>
        <taxon>unclassified sequences</taxon>
        <taxon>metagenomes</taxon>
        <taxon>organismal metagenomes</taxon>
    </lineage>
</organism>
<accession>A0A6C0E8Z9</accession>
<dbReference type="SUPFAM" id="SSF140860">
    <property type="entry name" value="Pseudo ankyrin repeat-like"/>
    <property type="match status" value="1"/>
</dbReference>
<dbReference type="EMBL" id="MN739755">
    <property type="protein sequence ID" value="QHT25091.1"/>
    <property type="molecule type" value="Genomic_DNA"/>
</dbReference>
<dbReference type="InterPro" id="IPR036770">
    <property type="entry name" value="Ankyrin_rpt-contain_sf"/>
</dbReference>
<dbReference type="InterPro" id="IPR052050">
    <property type="entry name" value="SecEffector_AnkRepeat"/>
</dbReference>
<evidence type="ECO:0008006" key="2">
    <source>
        <dbReference type="Google" id="ProtNLM"/>
    </source>
</evidence>
<proteinExistence type="predicted"/>
<evidence type="ECO:0000313" key="1">
    <source>
        <dbReference type="EMBL" id="QHT25091.1"/>
    </source>
</evidence>
<reference evidence="1" key="1">
    <citation type="journal article" date="2020" name="Nature">
        <title>Giant virus diversity and host interactions through global metagenomics.</title>
        <authorList>
            <person name="Schulz F."/>
            <person name="Roux S."/>
            <person name="Paez-Espino D."/>
            <person name="Jungbluth S."/>
            <person name="Walsh D.A."/>
            <person name="Denef V.J."/>
            <person name="McMahon K.D."/>
            <person name="Konstantinidis K.T."/>
            <person name="Eloe-Fadrosh E.A."/>
            <person name="Kyrpides N.C."/>
            <person name="Woyke T."/>
        </authorList>
    </citation>
    <scope>NUCLEOTIDE SEQUENCE</scope>
    <source>
        <strain evidence="1">GVMAG-M-3300023179-150</strain>
    </source>
</reference>
<protein>
    <recommendedName>
        <fullName evidence="2">Ankyrin repeat protein</fullName>
    </recommendedName>
</protein>
<sequence length="311" mass="36616">MYIFLIKKRNDSDISISYNTGSNVYKEYKEYTYTITKTFIKNIITNFSDLPKIFNIHSHNIPIWFRVFTSSTINKGTDVVVYNKFPIILSELYNLFDLKTIKKFNLEKYINRMYVCMICEHNKLDTLKYLHKNDLLNLNYQADPSRKYDYNLYPMDFASKGGNVNVLNWWIKSGLPIQYSENALKGASANGHVHVLEWWKNSGLKLQYSSWTLNSIAHTKNTGQINSLEWWKNSGLHLLYHSDSMDQASYNDRIDILEWWKNSGLPLKYSSFSIDQAFETGCTRTLKWWLESGLPLKMQEYSIDDFTLLKI</sequence>
<dbReference type="AlphaFoldDB" id="A0A6C0E8Z9"/>
<dbReference type="PANTHER" id="PTHR46586:SF3">
    <property type="entry name" value="ANKYRIN REPEAT-CONTAINING PROTEIN"/>
    <property type="match status" value="1"/>
</dbReference>
<dbReference type="InterPro" id="IPR002110">
    <property type="entry name" value="Ankyrin_rpt"/>
</dbReference>
<name>A0A6C0E8Z9_9ZZZZ</name>
<dbReference type="Pfam" id="PF13637">
    <property type="entry name" value="Ank_4"/>
    <property type="match status" value="1"/>
</dbReference>